<dbReference type="AlphaFoldDB" id="A0A6A5G1X9"/>
<evidence type="ECO:0000313" key="3">
    <source>
        <dbReference type="EMBL" id="KAF1748946.1"/>
    </source>
</evidence>
<proteinExistence type="predicted"/>
<feature type="compositionally biased region" description="Acidic residues" evidence="1">
    <location>
        <begin position="215"/>
        <end position="235"/>
    </location>
</feature>
<feature type="chain" id="PRO_5025522497" evidence="2">
    <location>
        <begin position="20"/>
        <end position="327"/>
    </location>
</feature>
<feature type="compositionally biased region" description="Basic residues" evidence="1">
    <location>
        <begin position="201"/>
        <end position="210"/>
    </location>
</feature>
<dbReference type="RefSeq" id="XP_003103580.2">
    <property type="nucleotide sequence ID" value="XM_003103532.2"/>
</dbReference>
<dbReference type="CTD" id="9819422"/>
<evidence type="ECO:0000313" key="4">
    <source>
        <dbReference type="Proteomes" id="UP000483820"/>
    </source>
</evidence>
<reference evidence="3 4" key="1">
    <citation type="submission" date="2019-12" db="EMBL/GenBank/DDBJ databases">
        <title>Chromosome-level assembly of the Caenorhabditis remanei genome.</title>
        <authorList>
            <person name="Teterina A.A."/>
            <person name="Willis J.H."/>
            <person name="Phillips P.C."/>
        </authorList>
    </citation>
    <scope>NUCLEOTIDE SEQUENCE [LARGE SCALE GENOMIC DNA]</scope>
    <source>
        <strain evidence="3 4">PX506</strain>
        <tissue evidence="3">Whole organism</tissue>
    </source>
</reference>
<dbReference type="GeneID" id="9819422"/>
<feature type="compositionally biased region" description="Basic residues" evidence="1">
    <location>
        <begin position="265"/>
        <end position="274"/>
    </location>
</feature>
<accession>A0A6A5G1X9</accession>
<gene>
    <name evidence="3" type="ORF">GCK72_025413</name>
</gene>
<dbReference type="Proteomes" id="UP000483820">
    <property type="component" value="Chromosome X"/>
</dbReference>
<comment type="caution">
    <text evidence="3">The sequence shown here is derived from an EMBL/GenBank/DDBJ whole genome shotgun (WGS) entry which is preliminary data.</text>
</comment>
<dbReference type="PANTHER" id="PTHR21449:SF5">
    <property type="entry name" value="CUB DOMAIN-CONTAINING PROTEIN-RELATED"/>
    <property type="match status" value="1"/>
</dbReference>
<dbReference type="KEGG" id="crq:GCK72_025413"/>
<keyword evidence="2" id="KW-0732">Signal</keyword>
<feature type="region of interest" description="Disordered" evidence="1">
    <location>
        <begin position="171"/>
        <end position="281"/>
    </location>
</feature>
<organism evidence="3 4">
    <name type="scientific">Caenorhabditis remanei</name>
    <name type="common">Caenorhabditis vulgaris</name>
    <dbReference type="NCBI Taxonomy" id="31234"/>
    <lineage>
        <taxon>Eukaryota</taxon>
        <taxon>Metazoa</taxon>
        <taxon>Ecdysozoa</taxon>
        <taxon>Nematoda</taxon>
        <taxon>Chromadorea</taxon>
        <taxon>Rhabditida</taxon>
        <taxon>Rhabditina</taxon>
        <taxon>Rhabditomorpha</taxon>
        <taxon>Rhabditoidea</taxon>
        <taxon>Rhabditidae</taxon>
        <taxon>Peloderinae</taxon>
        <taxon>Caenorhabditis</taxon>
    </lineage>
</organism>
<protein>
    <submittedName>
        <fullName evidence="3">Uncharacterized protein</fullName>
    </submittedName>
</protein>
<dbReference type="PANTHER" id="PTHR21449">
    <property type="entry name" value="PROTEIN CBG05271-RELATED"/>
    <property type="match status" value="1"/>
</dbReference>
<feature type="compositionally biased region" description="Acidic residues" evidence="1">
    <location>
        <begin position="251"/>
        <end position="260"/>
    </location>
</feature>
<evidence type="ECO:0000256" key="1">
    <source>
        <dbReference type="SAM" id="MobiDB-lite"/>
    </source>
</evidence>
<name>A0A6A5G1X9_CAERE</name>
<dbReference type="EMBL" id="WUAV01000006">
    <property type="protein sequence ID" value="KAF1748946.1"/>
    <property type="molecule type" value="Genomic_DNA"/>
</dbReference>
<evidence type="ECO:0000256" key="2">
    <source>
        <dbReference type="SAM" id="SignalP"/>
    </source>
</evidence>
<sequence length="327" mass="38247">MVLLRNLCLTALLVAFATATIDCSLEDTCFGEPYDCDPNTECTSLFHFDTYGNLHLFLRNFTDPKGYAAFAVARHPDETIEYFICLPRQKQLLRAIAELGELVLVTENNLSGVVDSLEPSYFRCLFNAIELPIAFEREQFFFVSKGTYDEVLIILDGVQLYNLDRYNESDEDIDEEETHPVVHHIGSPAVSHRVVEDSRSPRHPRSRSFRHREEENFEEEEDRSEEDDLSEESIEEEHRPSHSKSKRATYDPEEIYEKEDYEVPKRKHNKRSPRHNQDEYELKVVEEEDMETDDDLYDNAKNTDNSYFLSFCKVMVIGLMYGVFYEQ</sequence>
<feature type="signal peptide" evidence="2">
    <location>
        <begin position="1"/>
        <end position="19"/>
    </location>
</feature>